<name>A0A1Q9LJN5_9PSEU</name>
<keyword evidence="1 2" id="KW-0238">DNA-binding</keyword>
<sequence length="209" mass="22731">MDEAGACGAREARAERQRAAILDAAMACLVRGGLKSDRMLSAIARQAGISRPTLYRYFDSYEAVRDALTERELTRLVSDLVPLADELTWDVRSFGALIGYIVTFVRNHPLFSAAPADNRGALAPQFASQAFLPLRYALSVLKPRIEQRIADGAIPPIDVEFAADVFGRIVLSFTFTNGLVPLDSADDLARYLERALTLVLGMAVESPGA</sequence>
<dbReference type="Pfam" id="PF00440">
    <property type="entry name" value="TetR_N"/>
    <property type="match status" value="1"/>
</dbReference>
<evidence type="ECO:0000313" key="4">
    <source>
        <dbReference type="EMBL" id="OLR92267.1"/>
    </source>
</evidence>
<dbReference type="STRING" id="1193682.BJP25_23420"/>
<dbReference type="RefSeq" id="WP_075976158.1">
    <property type="nucleotide sequence ID" value="NZ_MKQR01000017.1"/>
</dbReference>
<dbReference type="PANTHER" id="PTHR30055:SF146">
    <property type="entry name" value="HTH-TYPE TRANSCRIPTIONAL DUAL REGULATOR CECR"/>
    <property type="match status" value="1"/>
</dbReference>
<gene>
    <name evidence="4" type="ORF">BJP25_23420</name>
</gene>
<comment type="caution">
    <text evidence="4">The sequence shown here is derived from an EMBL/GenBank/DDBJ whole genome shotgun (WGS) entry which is preliminary data.</text>
</comment>
<feature type="domain" description="HTH tetR-type" evidence="3">
    <location>
        <begin position="15"/>
        <end position="76"/>
    </location>
</feature>
<protein>
    <recommendedName>
        <fullName evidence="3">HTH tetR-type domain-containing protein</fullName>
    </recommendedName>
</protein>
<keyword evidence="5" id="KW-1185">Reference proteome</keyword>
<dbReference type="OrthoDB" id="6077212at2"/>
<evidence type="ECO:0000259" key="3">
    <source>
        <dbReference type="PROSITE" id="PS50977"/>
    </source>
</evidence>
<feature type="DNA-binding region" description="H-T-H motif" evidence="2">
    <location>
        <begin position="39"/>
        <end position="58"/>
    </location>
</feature>
<dbReference type="GO" id="GO:0000976">
    <property type="term" value="F:transcription cis-regulatory region binding"/>
    <property type="evidence" value="ECO:0007669"/>
    <property type="project" value="TreeGrafter"/>
</dbReference>
<dbReference type="InterPro" id="IPR009057">
    <property type="entry name" value="Homeodomain-like_sf"/>
</dbReference>
<dbReference type="GO" id="GO:0003700">
    <property type="term" value="F:DNA-binding transcription factor activity"/>
    <property type="evidence" value="ECO:0007669"/>
    <property type="project" value="TreeGrafter"/>
</dbReference>
<dbReference type="EMBL" id="MKQR01000017">
    <property type="protein sequence ID" value="OLR92267.1"/>
    <property type="molecule type" value="Genomic_DNA"/>
</dbReference>
<reference evidence="4 5" key="1">
    <citation type="submission" date="2016-10" db="EMBL/GenBank/DDBJ databases">
        <title>The Draft Genome Sequence of Actinokineospora bangkokensis 44EHWT reveals the biosynthetic pathway of antifungal compounds Thailandins with unusual extender unit butylmalonyl-CoA.</title>
        <authorList>
            <person name="Greule A."/>
            <person name="Intra B."/>
            <person name="Flemming S."/>
            <person name="Rommel M.G."/>
            <person name="Panbangred W."/>
            <person name="Bechthold A."/>
        </authorList>
    </citation>
    <scope>NUCLEOTIDE SEQUENCE [LARGE SCALE GENOMIC DNA]</scope>
    <source>
        <strain evidence="4 5">44EHW</strain>
    </source>
</reference>
<dbReference type="SUPFAM" id="SSF46689">
    <property type="entry name" value="Homeodomain-like"/>
    <property type="match status" value="1"/>
</dbReference>
<dbReference type="Proteomes" id="UP000186040">
    <property type="component" value="Unassembled WGS sequence"/>
</dbReference>
<organism evidence="4 5">
    <name type="scientific">Actinokineospora bangkokensis</name>
    <dbReference type="NCBI Taxonomy" id="1193682"/>
    <lineage>
        <taxon>Bacteria</taxon>
        <taxon>Bacillati</taxon>
        <taxon>Actinomycetota</taxon>
        <taxon>Actinomycetes</taxon>
        <taxon>Pseudonocardiales</taxon>
        <taxon>Pseudonocardiaceae</taxon>
        <taxon>Actinokineospora</taxon>
    </lineage>
</organism>
<evidence type="ECO:0000256" key="1">
    <source>
        <dbReference type="ARBA" id="ARBA00023125"/>
    </source>
</evidence>
<dbReference type="InterPro" id="IPR050109">
    <property type="entry name" value="HTH-type_TetR-like_transc_reg"/>
</dbReference>
<dbReference type="PROSITE" id="PS50977">
    <property type="entry name" value="HTH_TETR_2"/>
    <property type="match status" value="1"/>
</dbReference>
<dbReference type="AlphaFoldDB" id="A0A1Q9LJN5"/>
<dbReference type="Gene3D" id="1.10.357.10">
    <property type="entry name" value="Tetracycline Repressor, domain 2"/>
    <property type="match status" value="1"/>
</dbReference>
<evidence type="ECO:0000256" key="2">
    <source>
        <dbReference type="PROSITE-ProRule" id="PRU00335"/>
    </source>
</evidence>
<dbReference type="PANTHER" id="PTHR30055">
    <property type="entry name" value="HTH-TYPE TRANSCRIPTIONAL REGULATOR RUTR"/>
    <property type="match status" value="1"/>
</dbReference>
<accession>A0A1Q9LJN5</accession>
<evidence type="ECO:0000313" key="5">
    <source>
        <dbReference type="Proteomes" id="UP000186040"/>
    </source>
</evidence>
<dbReference type="InterPro" id="IPR001647">
    <property type="entry name" value="HTH_TetR"/>
</dbReference>
<proteinExistence type="predicted"/>